<sequence length="240" mass="27598">MHIRHILFDLDGTLLPMNQDEFVTFYMPLLAKKYISEGISFDPKAFIASVWKGYGAMVNNDGSCTNREAFWQYMDELLPTDSENSERIALDFYANEFNQAIAVTQPNSLSDKVVKKAKEKGIRTYLATNPVFPKVATMNRIKWAGLDAEDFELITTYEDNCYCKPNVDYYRTILEQFHLRPEECLMVGNDVEEDLAIRKLGVKTFLVTDTKENKKDLPIESDYQGSMEELFAFVESLENA</sequence>
<dbReference type="Proteomes" id="UP000286595">
    <property type="component" value="Unassembled WGS sequence"/>
</dbReference>
<dbReference type="InterPro" id="IPR006439">
    <property type="entry name" value="HAD-SF_hydro_IA"/>
</dbReference>
<reference evidence="8 9" key="1">
    <citation type="submission" date="2015-09" db="EMBL/GenBank/DDBJ databases">
        <authorList>
            <consortium name="Pathogen Informatics"/>
        </authorList>
    </citation>
    <scope>NUCLEOTIDE SEQUENCE [LARGE SCALE GENOMIC DNA]</scope>
    <source>
        <strain evidence="3 8">2789STDY5834866</strain>
        <strain evidence="2 9">2789STDY5834962</strain>
    </source>
</reference>
<dbReference type="InterPro" id="IPR023214">
    <property type="entry name" value="HAD_sf"/>
</dbReference>
<dbReference type="EMBL" id="QRXJ01000015">
    <property type="protein sequence ID" value="RGT88629.1"/>
    <property type="molecule type" value="Genomic_DNA"/>
</dbReference>
<dbReference type="OrthoDB" id="9809962at2"/>
<dbReference type="EMBL" id="BSCI01000002">
    <property type="protein sequence ID" value="GLG85777.1"/>
    <property type="molecule type" value="Genomic_DNA"/>
</dbReference>
<protein>
    <submittedName>
        <fullName evidence="5">HAD family hydrolase</fullName>
    </submittedName>
    <submittedName>
        <fullName evidence="4">Haloacid dehalogenase</fullName>
    </submittedName>
    <submittedName>
        <fullName evidence="3">Pyrophosphatase PpaX</fullName>
    </submittedName>
</protein>
<accession>A0A174H6X5</accession>
<dbReference type="InterPro" id="IPR036412">
    <property type="entry name" value="HAD-like_sf"/>
</dbReference>
<proteinExistence type="predicted"/>
<dbReference type="STRING" id="410072.ERS852525_02622"/>
<keyword evidence="1 5" id="KW-0378">Hydrolase</keyword>
<evidence type="ECO:0000313" key="2">
    <source>
        <dbReference type="EMBL" id="CUM91333.1"/>
    </source>
</evidence>
<evidence type="ECO:0000313" key="5">
    <source>
        <dbReference type="EMBL" id="NUN87726.1"/>
    </source>
</evidence>
<keyword evidence="10" id="KW-1185">Reference proteome</keyword>
<reference evidence="5 12" key="4">
    <citation type="submission" date="2020-07" db="EMBL/GenBank/DDBJ databases">
        <title>Bacterial metabolism rescues the inhibition of intestinal drug absorption by food and drug additives.</title>
        <authorList>
            <person name="Zou L."/>
            <person name="Spanogiannopoulos P."/>
            <person name="Chien H.-C."/>
            <person name="Pieper L.M."/>
            <person name="Cai W."/>
            <person name="Khuri N."/>
            <person name="Pottel J."/>
            <person name="Vora B."/>
            <person name="Ni Z."/>
            <person name="Tsakalozou E."/>
            <person name="Zhang W."/>
            <person name="Shoichet B.K."/>
            <person name="Giacomini K.M."/>
            <person name="Turnbaugh P.J."/>
        </authorList>
    </citation>
    <scope>NUCLEOTIDE SEQUENCE [LARGE SCALE GENOMIC DNA]</scope>
    <source>
        <strain evidence="5 12">F22</strain>
    </source>
</reference>
<dbReference type="EMBL" id="CYXR01000009">
    <property type="protein sequence ID" value="CUM91333.1"/>
    <property type="molecule type" value="Genomic_DNA"/>
</dbReference>
<reference evidence="4" key="5">
    <citation type="submission" date="2022-09" db="EMBL/GenBank/DDBJ databases">
        <title>Draft genome sequence of Coprococcus comes strain 31264.</title>
        <authorList>
            <person name="Atsushi H."/>
            <person name="Moriya O."/>
            <person name="Mitsuo S."/>
        </authorList>
    </citation>
    <scope>NUCLEOTIDE SEQUENCE</scope>
    <source>
        <strain evidence="4">JCM 31264</strain>
    </source>
</reference>
<name>A0A174H6X5_9FIRM</name>
<dbReference type="AlphaFoldDB" id="A0A174H6X5"/>
<dbReference type="EMBL" id="QRIM01000042">
    <property type="protein sequence ID" value="RHG54700.1"/>
    <property type="molecule type" value="Genomic_DNA"/>
</dbReference>
<evidence type="ECO:0000313" key="3">
    <source>
        <dbReference type="EMBL" id="CUO69177.1"/>
    </source>
</evidence>
<reference evidence="4" key="6">
    <citation type="submission" date="2022-11" db="EMBL/GenBank/DDBJ databases">
        <title>Draft genome sequence of Coprococcus comes strain 31264.</title>
        <authorList>
            <person name="Hisatomi A."/>
            <person name="Ohkuma M."/>
            <person name="Sakamoto M."/>
        </authorList>
    </citation>
    <scope>NUCLEOTIDE SEQUENCE</scope>
    <source>
        <strain evidence="4">JCM 31264</strain>
    </source>
</reference>
<dbReference type="PANTHER" id="PTHR43316">
    <property type="entry name" value="HYDROLASE, HALOACID DELAHOGENASE-RELATED"/>
    <property type="match status" value="1"/>
</dbReference>
<dbReference type="SUPFAM" id="SSF56784">
    <property type="entry name" value="HAD-like"/>
    <property type="match status" value="1"/>
</dbReference>
<dbReference type="InterPro" id="IPR051540">
    <property type="entry name" value="S-2-haloacid_dehalogenase"/>
</dbReference>
<dbReference type="EMBL" id="CYZK01000022">
    <property type="protein sequence ID" value="CUO69177.1"/>
    <property type="molecule type" value="Genomic_DNA"/>
</dbReference>
<dbReference type="Proteomes" id="UP001145109">
    <property type="component" value="Unassembled WGS sequence"/>
</dbReference>
<evidence type="ECO:0000313" key="4">
    <source>
        <dbReference type="EMBL" id="GLG85777.1"/>
    </source>
</evidence>
<evidence type="ECO:0000256" key="1">
    <source>
        <dbReference type="ARBA" id="ARBA00022801"/>
    </source>
</evidence>
<dbReference type="Gene3D" id="3.40.50.1000">
    <property type="entry name" value="HAD superfamily/HAD-like"/>
    <property type="match status" value="1"/>
</dbReference>
<dbReference type="SFLD" id="SFLDS00003">
    <property type="entry name" value="Haloacid_Dehalogenase"/>
    <property type="match status" value="1"/>
</dbReference>
<dbReference type="Proteomes" id="UP000554488">
    <property type="component" value="Unassembled WGS sequence"/>
</dbReference>
<evidence type="ECO:0000313" key="7">
    <source>
        <dbReference type="EMBL" id="RHG54700.1"/>
    </source>
</evidence>
<reference evidence="10 11" key="2">
    <citation type="submission" date="2018-08" db="EMBL/GenBank/DDBJ databases">
        <title>A genome reference for cultivated species of the human gut microbiota.</title>
        <authorList>
            <person name="Zou Y."/>
            <person name="Xue W."/>
            <person name="Luo G."/>
        </authorList>
    </citation>
    <scope>NUCLEOTIDE SEQUENCE [LARGE SCALE GENOMIC DNA]</scope>
    <source>
        <strain evidence="6 10">AF18-12LB</strain>
        <strain evidence="7 11">AM22-12LB</strain>
    </source>
</reference>
<dbReference type="SFLD" id="SFLDG01129">
    <property type="entry name" value="C1.5:_HAD__Beta-PGM__Phosphata"/>
    <property type="match status" value="1"/>
</dbReference>
<dbReference type="PaxDb" id="410072-ERS852525_02622"/>
<dbReference type="GO" id="GO:0016787">
    <property type="term" value="F:hydrolase activity"/>
    <property type="evidence" value="ECO:0007669"/>
    <property type="project" value="UniProtKB-KW"/>
</dbReference>
<dbReference type="Proteomes" id="UP000283360">
    <property type="component" value="Unassembled WGS sequence"/>
</dbReference>
<evidence type="ECO:0000313" key="11">
    <source>
        <dbReference type="Proteomes" id="UP000286595"/>
    </source>
</evidence>
<reference evidence="5 12" key="3">
    <citation type="submission" date="2020-04" db="EMBL/GenBank/DDBJ databases">
        <authorList>
            <person name="Pieper L."/>
        </authorList>
    </citation>
    <scope>NUCLEOTIDE SEQUENCE [LARGE SCALE GENOMIC DNA]</scope>
    <source>
        <strain evidence="5 12">F22</strain>
    </source>
</reference>
<gene>
    <name evidence="4" type="ORF">comes_03220</name>
    <name evidence="7" type="ORF">DW252_17210</name>
    <name evidence="6" type="ORF">DWX03_11330</name>
    <name evidence="3" type="ORF">ERS852481_02656</name>
    <name evidence="2" type="ORF">ERS852574_01531</name>
    <name evidence="5" type="ORF">HUU93_14205</name>
</gene>
<evidence type="ECO:0000313" key="9">
    <source>
        <dbReference type="Proteomes" id="UP000095727"/>
    </source>
</evidence>
<dbReference type="Pfam" id="PF00702">
    <property type="entry name" value="Hydrolase"/>
    <property type="match status" value="1"/>
</dbReference>
<dbReference type="Proteomes" id="UP000095362">
    <property type="component" value="Unassembled WGS sequence"/>
</dbReference>
<evidence type="ECO:0000313" key="10">
    <source>
        <dbReference type="Proteomes" id="UP000283360"/>
    </source>
</evidence>
<dbReference type="RefSeq" id="WP_055156476.1">
    <property type="nucleotide sequence ID" value="NZ_BSCI01000002.1"/>
</dbReference>
<evidence type="ECO:0000313" key="8">
    <source>
        <dbReference type="Proteomes" id="UP000095362"/>
    </source>
</evidence>
<evidence type="ECO:0000313" key="12">
    <source>
        <dbReference type="Proteomes" id="UP000554488"/>
    </source>
</evidence>
<organism evidence="3 8">
    <name type="scientific">Coprococcus comes</name>
    <dbReference type="NCBI Taxonomy" id="410072"/>
    <lineage>
        <taxon>Bacteria</taxon>
        <taxon>Bacillati</taxon>
        <taxon>Bacillota</taxon>
        <taxon>Clostridia</taxon>
        <taxon>Lachnospirales</taxon>
        <taxon>Lachnospiraceae</taxon>
        <taxon>Coprococcus</taxon>
    </lineage>
</organism>
<dbReference type="EMBL" id="JABWDC010000079">
    <property type="protein sequence ID" value="NUN87726.1"/>
    <property type="molecule type" value="Genomic_DNA"/>
</dbReference>
<evidence type="ECO:0000313" key="6">
    <source>
        <dbReference type="EMBL" id="RGT88629.1"/>
    </source>
</evidence>
<dbReference type="PRINTS" id="PR00413">
    <property type="entry name" value="HADHALOGNASE"/>
</dbReference>
<dbReference type="PANTHER" id="PTHR43316:SF3">
    <property type="entry name" value="HALOACID DEHALOGENASE, TYPE II (AFU_ORTHOLOGUE AFUA_2G07750)-RELATED"/>
    <property type="match status" value="1"/>
</dbReference>
<dbReference type="Proteomes" id="UP000095727">
    <property type="component" value="Unassembled WGS sequence"/>
</dbReference>